<feature type="region of interest" description="Disordered" evidence="1">
    <location>
        <begin position="104"/>
        <end position="127"/>
    </location>
</feature>
<dbReference type="Proteomes" id="UP001054252">
    <property type="component" value="Unassembled WGS sequence"/>
</dbReference>
<comment type="caution">
    <text evidence="2">The sequence shown here is derived from an EMBL/GenBank/DDBJ whole genome shotgun (WGS) entry which is preliminary data.</text>
</comment>
<feature type="region of interest" description="Disordered" evidence="1">
    <location>
        <begin position="67"/>
        <end position="89"/>
    </location>
</feature>
<evidence type="ECO:0000313" key="3">
    <source>
        <dbReference type="Proteomes" id="UP001054252"/>
    </source>
</evidence>
<dbReference type="EMBL" id="BPVZ01000120">
    <property type="protein sequence ID" value="GKV37099.1"/>
    <property type="molecule type" value="Genomic_DNA"/>
</dbReference>
<protein>
    <submittedName>
        <fullName evidence="2">Uncharacterized protein</fullName>
    </submittedName>
</protein>
<accession>A0AAV5LIB1</accession>
<dbReference type="AlphaFoldDB" id="A0AAV5LIB1"/>
<proteinExistence type="predicted"/>
<feature type="compositionally biased region" description="Polar residues" evidence="1">
    <location>
        <begin position="73"/>
        <end position="84"/>
    </location>
</feature>
<evidence type="ECO:0000313" key="2">
    <source>
        <dbReference type="EMBL" id="GKV37099.1"/>
    </source>
</evidence>
<organism evidence="2 3">
    <name type="scientific">Rubroshorea leprosula</name>
    <dbReference type="NCBI Taxonomy" id="152421"/>
    <lineage>
        <taxon>Eukaryota</taxon>
        <taxon>Viridiplantae</taxon>
        <taxon>Streptophyta</taxon>
        <taxon>Embryophyta</taxon>
        <taxon>Tracheophyta</taxon>
        <taxon>Spermatophyta</taxon>
        <taxon>Magnoliopsida</taxon>
        <taxon>eudicotyledons</taxon>
        <taxon>Gunneridae</taxon>
        <taxon>Pentapetalae</taxon>
        <taxon>rosids</taxon>
        <taxon>malvids</taxon>
        <taxon>Malvales</taxon>
        <taxon>Dipterocarpaceae</taxon>
        <taxon>Rubroshorea</taxon>
    </lineage>
</organism>
<reference evidence="2 3" key="1">
    <citation type="journal article" date="2021" name="Commun. Biol.">
        <title>The genome of Shorea leprosula (Dipterocarpaceae) highlights the ecological relevance of drought in aseasonal tropical rainforests.</title>
        <authorList>
            <person name="Ng K.K.S."/>
            <person name="Kobayashi M.J."/>
            <person name="Fawcett J.A."/>
            <person name="Hatakeyama M."/>
            <person name="Paape T."/>
            <person name="Ng C.H."/>
            <person name="Ang C.C."/>
            <person name="Tnah L.H."/>
            <person name="Lee C.T."/>
            <person name="Nishiyama T."/>
            <person name="Sese J."/>
            <person name="O'Brien M.J."/>
            <person name="Copetti D."/>
            <person name="Mohd Noor M.I."/>
            <person name="Ong R.C."/>
            <person name="Putra M."/>
            <person name="Sireger I.Z."/>
            <person name="Indrioko S."/>
            <person name="Kosugi Y."/>
            <person name="Izuno A."/>
            <person name="Isagi Y."/>
            <person name="Lee S.L."/>
            <person name="Shimizu K.K."/>
        </authorList>
    </citation>
    <scope>NUCLEOTIDE SEQUENCE [LARGE SCALE GENOMIC DNA]</scope>
    <source>
        <strain evidence="2">214</strain>
    </source>
</reference>
<sequence length="331" mass="37775">MSLFRTLFSSQTNSLLKIRNPLCKSLTFPSFFTRTLNSSAQIDPETSNERGNNKKSLSVLFQQAVGLSERTDTSGSESEGQTENSELKRKLKEFERDIRGLKAKSKDGSRVGKKKERVDDKESEQARRLSELFGPKKQDEGVKLRLKVEEPRVKKEVYLKLSPYAEIFVKHLYDQGYFNKATFLRDGNLDFGYFDSDYGRDYIYHAADKFGKDHQEIAKWLSGSNLKEVALFGCPSLAKRSVFAAKRLRKFFKIEEQTVCRRCVLKDSCKLANKDVWGSSVVSLNLSDVMRVILLYALDKASPQLTVPDKIKDSVTYLLKEVVKLSRTTSL</sequence>
<name>A0AAV5LIB1_9ROSI</name>
<evidence type="ECO:0000256" key="1">
    <source>
        <dbReference type="SAM" id="MobiDB-lite"/>
    </source>
</evidence>
<keyword evidence="3" id="KW-1185">Reference proteome</keyword>
<gene>
    <name evidence="2" type="ORF">SLEP1_g45164</name>
</gene>